<evidence type="ECO:0000313" key="2">
    <source>
        <dbReference type="Ensembl" id="ENSMCSP00000007103.1"/>
    </source>
</evidence>
<proteinExistence type="predicted"/>
<dbReference type="GO" id="GO:0030687">
    <property type="term" value="C:preribosome, large subunit precursor"/>
    <property type="evidence" value="ECO:0007669"/>
    <property type="project" value="TreeGrafter"/>
</dbReference>
<evidence type="ECO:0000313" key="3">
    <source>
        <dbReference type="Proteomes" id="UP000694560"/>
    </source>
</evidence>
<dbReference type="InterPro" id="IPR037379">
    <property type="entry name" value="WDR74/Nsa1"/>
</dbReference>
<dbReference type="Proteomes" id="UP000694560">
    <property type="component" value="Unplaced"/>
</dbReference>
<reference evidence="2" key="2">
    <citation type="submission" date="2025-09" db="UniProtKB">
        <authorList>
            <consortium name="Ensembl"/>
        </authorList>
    </citation>
    <scope>IDENTIFICATION</scope>
</reference>
<dbReference type="GO" id="GO:0042273">
    <property type="term" value="P:ribosomal large subunit biogenesis"/>
    <property type="evidence" value="ECO:0007669"/>
    <property type="project" value="InterPro"/>
</dbReference>
<evidence type="ECO:0000256" key="1">
    <source>
        <dbReference type="SAM" id="MobiDB-lite"/>
    </source>
</evidence>
<keyword evidence="3" id="KW-1185">Reference proteome</keyword>
<name>A0A8C5TIW8_9PASS</name>
<dbReference type="GO" id="GO:0005730">
    <property type="term" value="C:nucleolus"/>
    <property type="evidence" value="ECO:0007669"/>
    <property type="project" value="InterPro"/>
</dbReference>
<dbReference type="OrthoDB" id="9219003at2759"/>
<dbReference type="PANTHER" id="PTHR16038:SF4">
    <property type="entry name" value="WD REPEAT-CONTAINING PROTEIN 74"/>
    <property type="match status" value="1"/>
</dbReference>
<dbReference type="AlphaFoldDB" id="A0A8C5TIW8"/>
<dbReference type="Ensembl" id="ENSMCST00000007274.1">
    <property type="protein sequence ID" value="ENSMCSP00000007103.1"/>
    <property type="gene ID" value="ENSMCSG00000005117.1"/>
</dbReference>
<reference evidence="2" key="1">
    <citation type="submission" date="2025-08" db="UniProtKB">
        <authorList>
            <consortium name="Ensembl"/>
        </authorList>
    </citation>
    <scope>IDENTIFICATION</scope>
</reference>
<protein>
    <submittedName>
        <fullName evidence="2">Uncharacterized protein</fullName>
    </submittedName>
</protein>
<dbReference type="PANTHER" id="PTHR16038">
    <property type="entry name" value="NOP SEVEN ASSOCIATED PROTEIN 1"/>
    <property type="match status" value="1"/>
</dbReference>
<accession>A0A8C5TIW8</accession>
<feature type="region of interest" description="Disordered" evidence="1">
    <location>
        <begin position="198"/>
        <end position="218"/>
    </location>
</feature>
<sequence>MGGGVGEILWGLGDGEGSGGMGRSLTLGDLGGLGWFGGLGDLDGFGEGLEGPGVGTAGKENGLKVWDLERPGEPLFRAKNERWLGPRMPYWDRDLQFLPGSQRVVTCTGHGQVRGHLGSLWGHLGSAGFIRGHLQRATASPGDSGSSGVSGVTLGSFGSNLQRAMEGSKGGGFPPQAGHLGRGGSCGVNGVTLRSFRVSGSLHGPRTGQGSSGVRGVI</sequence>
<organism evidence="2 3">
    <name type="scientific">Malurus cyaneus samueli</name>
    <dbReference type="NCBI Taxonomy" id="2593467"/>
    <lineage>
        <taxon>Eukaryota</taxon>
        <taxon>Metazoa</taxon>
        <taxon>Chordata</taxon>
        <taxon>Craniata</taxon>
        <taxon>Vertebrata</taxon>
        <taxon>Euteleostomi</taxon>
        <taxon>Archelosauria</taxon>
        <taxon>Archosauria</taxon>
        <taxon>Dinosauria</taxon>
        <taxon>Saurischia</taxon>
        <taxon>Theropoda</taxon>
        <taxon>Coelurosauria</taxon>
        <taxon>Aves</taxon>
        <taxon>Neognathae</taxon>
        <taxon>Neoaves</taxon>
        <taxon>Telluraves</taxon>
        <taxon>Australaves</taxon>
        <taxon>Passeriformes</taxon>
        <taxon>Meliphagoidea</taxon>
        <taxon>Maluridae</taxon>
        <taxon>Malurus</taxon>
    </lineage>
</organism>